<accession>A0ABX3GZA0</accession>
<proteinExistence type="predicted"/>
<name>A0ABX3GZA0_PAEBO</name>
<dbReference type="EMBL" id="MPTB01000060">
    <property type="protein sequence ID" value="OMD38548.1"/>
    <property type="molecule type" value="Genomic_DNA"/>
</dbReference>
<dbReference type="GO" id="GO:0016787">
    <property type="term" value="F:hydrolase activity"/>
    <property type="evidence" value="ECO:0007669"/>
    <property type="project" value="UniProtKB-KW"/>
</dbReference>
<dbReference type="SUPFAM" id="SSF53474">
    <property type="entry name" value="alpha/beta-Hydrolases"/>
    <property type="match status" value="1"/>
</dbReference>
<dbReference type="InterPro" id="IPR029058">
    <property type="entry name" value="AB_hydrolase_fold"/>
</dbReference>
<dbReference type="RefSeq" id="WP_038592726.1">
    <property type="nucleotide sequence ID" value="NZ_MPTB01000060.1"/>
</dbReference>
<evidence type="ECO:0000313" key="2">
    <source>
        <dbReference type="Proteomes" id="UP000187412"/>
    </source>
</evidence>
<evidence type="ECO:0000313" key="1">
    <source>
        <dbReference type="EMBL" id="OMD38548.1"/>
    </source>
</evidence>
<sequence length="230" mass="26972">MKIQNIKIGNIPSIIWGDRSDKVYVHVHGKMSCKEHARDFAEIAVKKGYQTLSFDLPEHGERKDSSYRCDIWNGINDLTLIGDYAFSNWDHVSLFGCSLGAYFSLNAYTNSNFVNCLFQSPVLNMEYLIKQMFNWFDVTEEQLRIQKEIVTSVDLLRWDYYKFVKEHPVKKWNIPTSILYGRKDSMQSLEIVKDFAKSHDCKLEISQNSDHPFMQKEDVKIVHAWLEENI</sequence>
<organism evidence="1 2">
    <name type="scientific">Paenibacillus borealis</name>
    <dbReference type="NCBI Taxonomy" id="160799"/>
    <lineage>
        <taxon>Bacteria</taxon>
        <taxon>Bacillati</taxon>
        <taxon>Bacillota</taxon>
        <taxon>Bacilli</taxon>
        <taxon>Bacillales</taxon>
        <taxon>Paenibacillaceae</taxon>
        <taxon>Paenibacillus</taxon>
    </lineage>
</organism>
<keyword evidence="1" id="KW-0378">Hydrolase</keyword>
<dbReference type="Gene3D" id="3.40.50.1820">
    <property type="entry name" value="alpha/beta hydrolase"/>
    <property type="match status" value="1"/>
</dbReference>
<gene>
    <name evidence="1" type="ORF">BSK56_30360</name>
</gene>
<dbReference type="Proteomes" id="UP000187412">
    <property type="component" value="Unassembled WGS sequence"/>
</dbReference>
<reference evidence="1 2" key="1">
    <citation type="submission" date="2016-10" db="EMBL/GenBank/DDBJ databases">
        <title>Paenibacillus species isolates.</title>
        <authorList>
            <person name="Beno S.M."/>
        </authorList>
    </citation>
    <scope>NUCLEOTIDE SEQUENCE [LARGE SCALE GENOMIC DNA]</scope>
    <source>
        <strain evidence="1 2">FSL H7-0744</strain>
    </source>
</reference>
<comment type="caution">
    <text evidence="1">The sequence shown here is derived from an EMBL/GenBank/DDBJ whole genome shotgun (WGS) entry which is preliminary data.</text>
</comment>
<keyword evidence="2" id="KW-1185">Reference proteome</keyword>
<protein>
    <submittedName>
        <fullName evidence="1">Alpha/beta hydrolase</fullName>
    </submittedName>
</protein>